<accession>A0A1Z3N5V0</accession>
<keyword evidence="5 12" id="KW-0436">Ligase</keyword>
<dbReference type="InterPro" id="IPR004733">
    <property type="entry name" value="PurM_cligase"/>
</dbReference>
<dbReference type="PANTHER" id="PTHR10520">
    <property type="entry name" value="TRIFUNCTIONAL PURINE BIOSYNTHETIC PROTEIN ADENOSINE-3-RELATED"/>
    <property type="match status" value="1"/>
</dbReference>
<keyword evidence="6 12" id="KW-0547">Nucleotide-binding</keyword>
<dbReference type="Proteomes" id="UP000197003">
    <property type="component" value="Chromosome"/>
</dbReference>
<keyword evidence="12" id="KW-0963">Cytoplasm</keyword>
<keyword evidence="12" id="KW-0658">Purine biosynthesis</keyword>
<evidence type="ECO:0000256" key="9">
    <source>
        <dbReference type="ARBA" id="ARBA00032931"/>
    </source>
</evidence>
<dbReference type="Pfam" id="PF00586">
    <property type="entry name" value="AIRS"/>
    <property type="match status" value="1"/>
</dbReference>
<gene>
    <name evidence="12" type="primary">purM</name>
    <name evidence="15" type="ORF">B9G79_04260</name>
</gene>
<comment type="pathway">
    <text evidence="1 12">Purine metabolism; IMP biosynthesis via de novo pathway; 5-amino-1-(5-phospho-D-ribosyl)imidazole from N(2)-formyl-N(1)-(5-phospho-D-ribosyl)glycinamide: step 2/2.</text>
</comment>
<evidence type="ECO:0000259" key="13">
    <source>
        <dbReference type="Pfam" id="PF00586"/>
    </source>
</evidence>
<organism evidence="15 16">
    <name type="scientific">Bdellovibrio bacteriovorus</name>
    <dbReference type="NCBI Taxonomy" id="959"/>
    <lineage>
        <taxon>Bacteria</taxon>
        <taxon>Pseudomonadati</taxon>
        <taxon>Bdellovibrionota</taxon>
        <taxon>Bdellovibrionia</taxon>
        <taxon>Bdellovibrionales</taxon>
        <taxon>Pseudobdellovibrionaceae</taxon>
        <taxon>Bdellovibrio</taxon>
    </lineage>
</organism>
<comment type="catalytic activity">
    <reaction evidence="11 12">
        <text>2-formamido-N(1)-(5-O-phospho-beta-D-ribosyl)acetamidine + ATP = 5-amino-1-(5-phospho-beta-D-ribosyl)imidazole + ADP + phosphate + H(+)</text>
        <dbReference type="Rhea" id="RHEA:23032"/>
        <dbReference type="ChEBI" id="CHEBI:15378"/>
        <dbReference type="ChEBI" id="CHEBI:30616"/>
        <dbReference type="ChEBI" id="CHEBI:43474"/>
        <dbReference type="ChEBI" id="CHEBI:137981"/>
        <dbReference type="ChEBI" id="CHEBI:147287"/>
        <dbReference type="ChEBI" id="CHEBI:456216"/>
        <dbReference type="EC" id="6.3.3.1"/>
    </reaction>
</comment>
<comment type="similarity">
    <text evidence="2 12">Belongs to the AIR synthase family.</text>
</comment>
<evidence type="ECO:0000256" key="4">
    <source>
        <dbReference type="ARBA" id="ARBA00020367"/>
    </source>
</evidence>
<dbReference type="GO" id="GO:0004641">
    <property type="term" value="F:phosphoribosylformylglycinamidine cyclo-ligase activity"/>
    <property type="evidence" value="ECO:0007669"/>
    <property type="project" value="UniProtKB-UniRule"/>
</dbReference>
<dbReference type="AlphaFoldDB" id="A0A1Z3N5V0"/>
<dbReference type="GO" id="GO:0005829">
    <property type="term" value="C:cytosol"/>
    <property type="evidence" value="ECO:0007669"/>
    <property type="project" value="TreeGrafter"/>
</dbReference>
<dbReference type="GO" id="GO:0004637">
    <property type="term" value="F:phosphoribosylamine-glycine ligase activity"/>
    <property type="evidence" value="ECO:0007669"/>
    <property type="project" value="TreeGrafter"/>
</dbReference>
<feature type="domain" description="PurM-like N-terminal" evidence="13">
    <location>
        <begin position="45"/>
        <end position="160"/>
    </location>
</feature>
<evidence type="ECO:0000256" key="6">
    <source>
        <dbReference type="ARBA" id="ARBA00022741"/>
    </source>
</evidence>
<evidence type="ECO:0000256" key="2">
    <source>
        <dbReference type="ARBA" id="ARBA00010280"/>
    </source>
</evidence>
<evidence type="ECO:0000256" key="12">
    <source>
        <dbReference type="HAMAP-Rule" id="MF_00741"/>
    </source>
</evidence>
<dbReference type="SUPFAM" id="SSF56042">
    <property type="entry name" value="PurM C-terminal domain-like"/>
    <property type="match status" value="1"/>
</dbReference>
<dbReference type="Pfam" id="PF02769">
    <property type="entry name" value="AIRS_C"/>
    <property type="match status" value="1"/>
</dbReference>
<evidence type="ECO:0000256" key="5">
    <source>
        <dbReference type="ARBA" id="ARBA00022598"/>
    </source>
</evidence>
<dbReference type="UniPathway" id="UPA00074">
    <property type="reaction ID" value="UER00129"/>
</dbReference>
<evidence type="ECO:0000256" key="11">
    <source>
        <dbReference type="ARBA" id="ARBA00049057"/>
    </source>
</evidence>
<proteinExistence type="inferred from homology"/>
<dbReference type="SUPFAM" id="SSF55326">
    <property type="entry name" value="PurM N-terminal domain-like"/>
    <property type="match status" value="1"/>
</dbReference>
<dbReference type="InterPro" id="IPR016188">
    <property type="entry name" value="PurM-like_N"/>
</dbReference>
<evidence type="ECO:0000313" key="15">
    <source>
        <dbReference type="EMBL" id="ASD62836.1"/>
    </source>
</evidence>
<sequence>MTTVSLDYKNAGVDITKADAFVERIKNLVPTTFNDQVLQGIGGFAAVYKLTEEKYLASCTDGVGTKLKLAQALNKHHGIGIDLVAMCVNDLLCVGAKPLFFLDYMAFGKLDTQVSEELIAGMVDGCRQSGMALIGGETAEMPGVYQGNEYDLAGFSVGEMSPADIFDEKDMNEGDVLIGIASSGFHSNGYSLLRKLVNQDETELMQELLTPTRIYVKLVNELRRQFPLAMVGASHITGGGIHNIPRMSEKFDYDISGWPALNEMVSVFGKIIPRAGLSGEELYRTFNMGVGLVLLIKKEQADSVQTWLTSQGEKHWRLGSVQKGTGQIAPARH</sequence>
<dbReference type="GO" id="GO:0006189">
    <property type="term" value="P:'de novo' IMP biosynthetic process"/>
    <property type="evidence" value="ECO:0007669"/>
    <property type="project" value="UniProtKB-UniRule"/>
</dbReference>
<evidence type="ECO:0000256" key="10">
    <source>
        <dbReference type="ARBA" id="ARBA00033093"/>
    </source>
</evidence>
<dbReference type="HAMAP" id="MF_00741">
    <property type="entry name" value="AIRS"/>
    <property type="match status" value="1"/>
</dbReference>
<evidence type="ECO:0000256" key="8">
    <source>
        <dbReference type="ARBA" id="ARBA00031908"/>
    </source>
</evidence>
<protein>
    <recommendedName>
        <fullName evidence="4 12">Phosphoribosylformylglycinamidine cyclo-ligase</fullName>
        <ecNumber evidence="3 12">6.3.3.1</ecNumber>
    </recommendedName>
    <alternativeName>
        <fullName evidence="9 12">AIR synthase</fullName>
    </alternativeName>
    <alternativeName>
        <fullName evidence="10 12">AIRS</fullName>
    </alternativeName>
    <alternativeName>
        <fullName evidence="8 12">Phosphoribosyl-aminoimidazole synthetase</fullName>
    </alternativeName>
</protein>
<evidence type="ECO:0000256" key="3">
    <source>
        <dbReference type="ARBA" id="ARBA00013047"/>
    </source>
</evidence>
<dbReference type="Gene3D" id="3.30.1330.10">
    <property type="entry name" value="PurM-like, N-terminal domain"/>
    <property type="match status" value="1"/>
</dbReference>
<evidence type="ECO:0000256" key="1">
    <source>
        <dbReference type="ARBA" id="ARBA00004686"/>
    </source>
</evidence>
<keyword evidence="7 12" id="KW-0067">ATP-binding</keyword>
<evidence type="ECO:0000256" key="7">
    <source>
        <dbReference type="ARBA" id="ARBA00022840"/>
    </source>
</evidence>
<dbReference type="EC" id="6.3.3.1" evidence="3 12"/>
<dbReference type="GO" id="GO:0005524">
    <property type="term" value="F:ATP binding"/>
    <property type="evidence" value="ECO:0007669"/>
    <property type="project" value="UniProtKB-KW"/>
</dbReference>
<comment type="subcellular location">
    <subcellularLocation>
        <location evidence="12">Cytoplasm</location>
    </subcellularLocation>
</comment>
<evidence type="ECO:0000259" key="14">
    <source>
        <dbReference type="Pfam" id="PF02769"/>
    </source>
</evidence>
<reference evidence="15 16" key="1">
    <citation type="submission" date="2017-04" db="EMBL/GenBank/DDBJ databases">
        <title>Whole genome sequence of Bdellovibrio bacteriovorus strain SSB218315.</title>
        <authorList>
            <person name="Oyedara O."/>
            <person name="Rodriguez-Perez M.A."/>
        </authorList>
    </citation>
    <scope>NUCLEOTIDE SEQUENCE [LARGE SCALE GENOMIC DNA]</scope>
    <source>
        <strain evidence="15 16">SSB218315</strain>
    </source>
</reference>
<dbReference type="RefSeq" id="WP_088564453.1">
    <property type="nucleotide sequence ID" value="NZ_CP020946.1"/>
</dbReference>
<dbReference type="InterPro" id="IPR036921">
    <property type="entry name" value="PurM-like_N_sf"/>
</dbReference>
<dbReference type="PANTHER" id="PTHR10520:SF12">
    <property type="entry name" value="TRIFUNCTIONAL PURINE BIOSYNTHETIC PROTEIN ADENOSINE-3"/>
    <property type="match status" value="1"/>
</dbReference>
<feature type="domain" description="PurM-like C-terminal" evidence="14">
    <location>
        <begin position="173"/>
        <end position="326"/>
    </location>
</feature>
<dbReference type="InterPro" id="IPR010918">
    <property type="entry name" value="PurM-like_C_dom"/>
</dbReference>
<evidence type="ECO:0000313" key="16">
    <source>
        <dbReference type="Proteomes" id="UP000197003"/>
    </source>
</evidence>
<dbReference type="GO" id="GO:0046084">
    <property type="term" value="P:adenine biosynthetic process"/>
    <property type="evidence" value="ECO:0007669"/>
    <property type="project" value="TreeGrafter"/>
</dbReference>
<dbReference type="CDD" id="cd02196">
    <property type="entry name" value="PurM"/>
    <property type="match status" value="1"/>
</dbReference>
<name>A0A1Z3N5V0_BDEBC</name>
<dbReference type="InterPro" id="IPR036676">
    <property type="entry name" value="PurM-like_C_sf"/>
</dbReference>
<dbReference type="OrthoDB" id="5289275at2"/>
<dbReference type="NCBIfam" id="TIGR00878">
    <property type="entry name" value="purM"/>
    <property type="match status" value="1"/>
</dbReference>
<dbReference type="FunFam" id="3.30.1330.10:FF:000001">
    <property type="entry name" value="Phosphoribosylformylglycinamidine cyclo-ligase"/>
    <property type="match status" value="1"/>
</dbReference>
<dbReference type="EMBL" id="CP020946">
    <property type="protein sequence ID" value="ASD62836.1"/>
    <property type="molecule type" value="Genomic_DNA"/>
</dbReference>
<dbReference type="Gene3D" id="3.90.650.10">
    <property type="entry name" value="PurM-like C-terminal domain"/>
    <property type="match status" value="1"/>
</dbReference>